<feature type="compositionally biased region" description="Acidic residues" evidence="1">
    <location>
        <begin position="564"/>
        <end position="573"/>
    </location>
</feature>
<reference evidence="4 5" key="1">
    <citation type="submission" date="2017-07" db="EMBL/GenBank/DDBJ databases">
        <title>Genome sequence of the Sordaria macrospora wild type strain R19027.</title>
        <authorList>
            <person name="Nowrousian M."/>
            <person name="Teichert I."/>
            <person name="Kueck U."/>
        </authorList>
    </citation>
    <scope>NUCLEOTIDE SEQUENCE [LARGE SCALE GENOMIC DNA]</scope>
    <source>
        <strain evidence="4 5">R19027</strain>
        <tissue evidence="4">Mycelium</tissue>
    </source>
</reference>
<sequence length="598" mass="66167">MGSLSAPKRVLLLTNSEHGQANVFLAAGYALLTLPDEDVEVHFASFTPIQKCVLSTYEHAKRNKPLARSIIFHAIPGIDMVSAWLRPEIAADRVNINNTRIGLVRAIRRMRLLLRVTLPWLGPEFIGIFWAIIEIIINVHPSIVAVDPAFSPALTALRYLNHSNRSPNMIKFIILSPNTIKDFAMPFQPDAQALWKYPCIGTAYPFPVPLLYIPWNIYLILFSIIVAVFLDSNRRSIQQHLTLNTDEKTKVTTLNDLSLSSAGMRVRFLVANLPEIEFPLKVIPKHIIPCGPMIRPSKPVKEADPELAGWLKRGGKTVYINLGTHLLFDEAGQREMARAIKMLLDVAEGTTWRDTERRLKGLKVLWKVPGFVKEAEENGGSELGEGQGRSGHAAGIKNGHQHGDEQQHHDRSESPIYSILGPDIESGTVRIVNWFQAEPTAILQSGDLVCAVHHGGANSFLETVCAGIPQIILPPWMDCYDFARRVEILGIGRWGNRSISDSSESSNKLCNARELANVLIDVIISGRWPVYAERAKELAKVCGGPEIGREVAARMILREIDGSEGDDVIGEEQEGVKAARGRGEEKEKTNLLDGAGSS</sequence>
<proteinExistence type="predicted"/>
<keyword evidence="2" id="KW-0472">Membrane</keyword>
<feature type="compositionally biased region" description="Basic and acidic residues" evidence="1">
    <location>
        <begin position="401"/>
        <end position="411"/>
    </location>
</feature>
<dbReference type="InterPro" id="IPR010610">
    <property type="entry name" value="EryCIII-like_C"/>
</dbReference>
<protein>
    <recommendedName>
        <fullName evidence="3">Erythromycin biosynthesis protein CIII-like C-terminal domain-containing protein</fullName>
    </recommendedName>
</protein>
<feature type="transmembrane region" description="Helical" evidence="2">
    <location>
        <begin position="212"/>
        <end position="230"/>
    </location>
</feature>
<comment type="caution">
    <text evidence="4">The sequence shown here is derived from an EMBL/GenBank/DDBJ whole genome shotgun (WGS) entry which is preliminary data.</text>
</comment>
<dbReference type="SUPFAM" id="SSF53756">
    <property type="entry name" value="UDP-Glycosyltransferase/glycogen phosphorylase"/>
    <property type="match status" value="1"/>
</dbReference>
<evidence type="ECO:0000313" key="4">
    <source>
        <dbReference type="EMBL" id="KAA8632759.1"/>
    </source>
</evidence>
<feature type="compositionally biased region" description="Basic and acidic residues" evidence="1">
    <location>
        <begin position="574"/>
        <end position="590"/>
    </location>
</feature>
<keyword evidence="2" id="KW-0812">Transmembrane</keyword>
<keyword evidence="2" id="KW-1133">Transmembrane helix</keyword>
<dbReference type="Pfam" id="PF06722">
    <property type="entry name" value="EryCIII-like_C"/>
    <property type="match status" value="1"/>
</dbReference>
<name>A0A8S8ZTM4_SORMA</name>
<dbReference type="PANTHER" id="PTHR48050:SF13">
    <property type="entry name" value="STEROL 3-BETA-GLUCOSYLTRANSFERASE UGT80A2"/>
    <property type="match status" value="1"/>
</dbReference>
<dbReference type="GO" id="GO:0016757">
    <property type="term" value="F:glycosyltransferase activity"/>
    <property type="evidence" value="ECO:0007669"/>
    <property type="project" value="UniProtKB-ARBA"/>
</dbReference>
<accession>A0A8S8ZTM4</accession>
<dbReference type="Proteomes" id="UP000433876">
    <property type="component" value="Unassembled WGS sequence"/>
</dbReference>
<organism evidence="4 5">
    <name type="scientific">Sordaria macrospora</name>
    <dbReference type="NCBI Taxonomy" id="5147"/>
    <lineage>
        <taxon>Eukaryota</taxon>
        <taxon>Fungi</taxon>
        <taxon>Dikarya</taxon>
        <taxon>Ascomycota</taxon>
        <taxon>Pezizomycotina</taxon>
        <taxon>Sordariomycetes</taxon>
        <taxon>Sordariomycetidae</taxon>
        <taxon>Sordariales</taxon>
        <taxon>Sordariaceae</taxon>
        <taxon>Sordaria</taxon>
    </lineage>
</organism>
<gene>
    <name evidence="4" type="ORF">SMACR_01052</name>
</gene>
<feature type="transmembrane region" description="Helical" evidence="2">
    <location>
        <begin position="112"/>
        <end position="133"/>
    </location>
</feature>
<dbReference type="InterPro" id="IPR050426">
    <property type="entry name" value="Glycosyltransferase_28"/>
</dbReference>
<dbReference type="VEuPathDB" id="FungiDB:SMAC_01052"/>
<feature type="domain" description="Erythromycin biosynthesis protein CIII-like C-terminal" evidence="3">
    <location>
        <begin position="428"/>
        <end position="503"/>
    </location>
</feature>
<dbReference type="EMBL" id="NMPR01000048">
    <property type="protein sequence ID" value="KAA8632759.1"/>
    <property type="molecule type" value="Genomic_DNA"/>
</dbReference>
<evidence type="ECO:0000256" key="2">
    <source>
        <dbReference type="SAM" id="Phobius"/>
    </source>
</evidence>
<feature type="region of interest" description="Disordered" evidence="1">
    <location>
        <begin position="377"/>
        <end position="411"/>
    </location>
</feature>
<dbReference type="AlphaFoldDB" id="A0A8S8ZTM4"/>
<evidence type="ECO:0000259" key="3">
    <source>
        <dbReference type="Pfam" id="PF06722"/>
    </source>
</evidence>
<dbReference type="Gene3D" id="3.40.50.2000">
    <property type="entry name" value="Glycogen Phosphorylase B"/>
    <property type="match status" value="1"/>
</dbReference>
<evidence type="ECO:0000313" key="5">
    <source>
        <dbReference type="Proteomes" id="UP000433876"/>
    </source>
</evidence>
<evidence type="ECO:0000256" key="1">
    <source>
        <dbReference type="SAM" id="MobiDB-lite"/>
    </source>
</evidence>
<dbReference type="OMA" id="VIFHEIN"/>
<dbReference type="PANTHER" id="PTHR48050">
    <property type="entry name" value="STEROL 3-BETA-GLUCOSYLTRANSFERASE"/>
    <property type="match status" value="1"/>
</dbReference>
<feature type="region of interest" description="Disordered" evidence="1">
    <location>
        <begin position="564"/>
        <end position="598"/>
    </location>
</feature>